<keyword evidence="4" id="KW-0547">Nucleotide-binding</keyword>
<dbReference type="Pfam" id="PF23615">
    <property type="entry name" value="Chromo_MIT1"/>
    <property type="match status" value="1"/>
</dbReference>
<dbReference type="EMBL" id="JAKJXP020000022">
    <property type="protein sequence ID" value="KAK7754272.1"/>
    <property type="molecule type" value="Genomic_DNA"/>
</dbReference>
<keyword evidence="3" id="KW-0479">Metal-binding</keyword>
<feature type="compositionally biased region" description="Acidic residues" evidence="10">
    <location>
        <begin position="310"/>
        <end position="319"/>
    </location>
</feature>
<dbReference type="InterPro" id="IPR056616">
    <property type="entry name" value="Chromo_MIT1"/>
</dbReference>
<dbReference type="SUPFAM" id="SSF54160">
    <property type="entry name" value="Chromo domain-like"/>
    <property type="match status" value="1"/>
</dbReference>
<feature type="domain" description="Helicase C-terminal" evidence="12">
    <location>
        <begin position="1122"/>
        <end position="1281"/>
    </location>
</feature>
<evidence type="ECO:0000256" key="3">
    <source>
        <dbReference type="ARBA" id="ARBA00022723"/>
    </source>
</evidence>
<evidence type="ECO:0000256" key="6">
    <source>
        <dbReference type="ARBA" id="ARBA00022801"/>
    </source>
</evidence>
<dbReference type="PANTHER" id="PTHR45623">
    <property type="entry name" value="CHROMODOMAIN-HELICASE-DNA-BINDING PROTEIN 3-RELATED-RELATED"/>
    <property type="match status" value="1"/>
</dbReference>
<dbReference type="Gene3D" id="3.40.50.10810">
    <property type="entry name" value="Tandem AAA-ATPase domain"/>
    <property type="match status" value="1"/>
</dbReference>
<feature type="compositionally biased region" description="Basic residues" evidence="10">
    <location>
        <begin position="331"/>
        <end position="344"/>
    </location>
</feature>
<sequence length="1623" mass="182784">MEGMGDSVETATDIVAPDQDSPMREAPVAMEAPTEASEQWFDPLQPAELAAPQTTTPQDTNGGRDGSPSGSNASAEVQQMDVDEPQEDDVDELQVDDVGELHEDPELEVNTWTTIKPPGHSIEVVLTPPPDPEAYERLSPSFVVDRVLDEIRIGDQTWYSVEYSDGRIDQVAYDDLLEQERGPQQTQAFWEDPRFAQWGSLDMGRSSNLEAHPEDDYTESGSNDSDYPRKTALSKGRRGRRNPSRQASADNQASARQLSFESSEDDDGDDARTRKSRASTREIRQTKAHTQPAQHYNGDSSDELSRLPPADDEDEDDGDTYFPVISDVRPTKRLSARKKKRSLRPLRSTTQPTKKDRESSIEFEPARRSRRSNRPYKSMREAELDDEYEVIEEKGPIAPKYATIKENFQHLSPTSDFRRFHSNVCDTCGNGGGRSAFIYCQGCSNTYHKACIGIRSQREHRATKVANDEFVLQCKYCIGNYRKKDSRAPNYATCQVCKADGLSCAEFSSRKTPKQEEKLRLENNGEDPVTNVNPDLINNHDNVLFRCSTCRRGYHFDHLPPLAATPVITEDIKQDRLEEYSMTEWKCKDCVNAKWKIHALVAWRPINQEDYQQDQTCLDFDEDSIEYLVKWDTRSHFHDDWMPGAWVFGVAHSAMRTSFNKREENKLPKMDVKLAIEEEWLLPDVIFEVTYRRRPKNAGQLTREQELGRIHDISSVFVKFQGLSYEEAVWDEPPPRDGPWGEEPWKAFQAAYEEYVNTQFFSVVPPNKMKERITQYRSLDFSKECELKEQPSTLQRGKLMEYQMEGVNWLLYNFHQEQNVILADEMGLGKTVQIVAFITALVHDKPNCWPFLIVVPNATCPNWRRELKQWAPDLRVVAYHGGRAAQDLAYRYELYPGGTNNGMKAHVVIMSYEAATNAAGTFKAVNWTGLIVDEGQRLKNEAGLLYLALQQMKIPCRILLTGKWYDYKSTPLQNNKRELFNLLQFIDPVNNAEELDTKYADLTKENLPELHDLIRPYFLRRTKAQVLKFLPPMAQIILPVTTTILQERLCRGIMARNSDLIKTILANAKLKAGKRSGLVNILSELRQCLCHPFCFDPRVEDKSLTEEEMHRNLVSASGKLMLLSIMLPKLQERGHRILIFSQFLRNLDILEDFLTDIGLQHARIDGQLSALAKQKRIDAFNAPDSPLFAMLLSTRAGGVGINLATADTVIIYDPDFNPHQDIQALSRAHRIGQKNKVLCFQLTTKNSVEEKIMQIGRKKMALDHALIESMDATEEAGEDLESLLKHAAEALFRDGDQERITYDEAAVEKLLDRSQIEATSAGDEESAENQFSFARVWANDNLVDNVEADSKDSSEPTGTSVWENILKQRELEHERELAAERKEYGRGARRRGTQGVDYHGRVGFIEGVDNIDDQHSNLTAEQQPQEADSAGSDIEMDDELYIDGNEIEVDEDYESDGFKDPATLARSKQKGTKGTKRPAPKPSTPVRSKKKSKTINTPSSNRKGSASRSKCSTSEQPSNAQPSNAQPSHGQPADGELSDGQPYHGQLPDDQSPNDPSAIALSSTQPAQETGEASSEPAAPSGKAATVGSLTDSSSTDDGQTIGSTTTDAAILDTQSASAEKQF</sequence>
<evidence type="ECO:0000259" key="11">
    <source>
        <dbReference type="PROSITE" id="PS51192"/>
    </source>
</evidence>
<feature type="compositionally biased region" description="Acidic residues" evidence="10">
    <location>
        <begin position="1434"/>
        <end position="1455"/>
    </location>
</feature>
<dbReference type="InterPro" id="IPR049730">
    <property type="entry name" value="SNF2/RAD54-like_C"/>
</dbReference>
<gene>
    <name evidence="13" type="ORF">SLS62_003851</name>
</gene>
<dbReference type="GO" id="GO:0042393">
    <property type="term" value="F:histone binding"/>
    <property type="evidence" value="ECO:0007669"/>
    <property type="project" value="TreeGrafter"/>
</dbReference>
<dbReference type="GO" id="GO:0016887">
    <property type="term" value="F:ATP hydrolysis activity"/>
    <property type="evidence" value="ECO:0007669"/>
    <property type="project" value="TreeGrafter"/>
</dbReference>
<feature type="compositionally biased region" description="Polar residues" evidence="10">
    <location>
        <begin position="52"/>
        <end position="61"/>
    </location>
</feature>
<dbReference type="GO" id="GO:0003677">
    <property type="term" value="F:DNA binding"/>
    <property type="evidence" value="ECO:0007669"/>
    <property type="project" value="TreeGrafter"/>
</dbReference>
<evidence type="ECO:0000256" key="4">
    <source>
        <dbReference type="ARBA" id="ARBA00022741"/>
    </source>
</evidence>
<dbReference type="InterPro" id="IPR016197">
    <property type="entry name" value="Chromo-like_dom_sf"/>
</dbReference>
<reference evidence="13 14" key="1">
    <citation type="submission" date="2024-02" db="EMBL/GenBank/DDBJ databases">
        <title>De novo assembly and annotation of 12 fungi associated with fruit tree decline syndrome in Ontario, Canada.</title>
        <authorList>
            <person name="Sulman M."/>
            <person name="Ellouze W."/>
            <person name="Ilyukhin E."/>
        </authorList>
    </citation>
    <scope>NUCLEOTIDE SEQUENCE [LARGE SCALE GENOMIC DNA]</scope>
    <source>
        <strain evidence="13 14">M11/M66-122</strain>
    </source>
</reference>
<dbReference type="InterPro" id="IPR013083">
    <property type="entry name" value="Znf_RING/FYVE/PHD"/>
</dbReference>
<comment type="subcellular location">
    <subcellularLocation>
        <location evidence="1">Nucleus</location>
    </subcellularLocation>
</comment>
<dbReference type="InterPro" id="IPR055565">
    <property type="entry name" value="DUF7141"/>
</dbReference>
<dbReference type="GO" id="GO:0005524">
    <property type="term" value="F:ATP binding"/>
    <property type="evidence" value="ECO:0007669"/>
    <property type="project" value="UniProtKB-KW"/>
</dbReference>
<dbReference type="InterPro" id="IPR001965">
    <property type="entry name" value="Znf_PHD"/>
</dbReference>
<dbReference type="InterPro" id="IPR038718">
    <property type="entry name" value="SNF2-like_sf"/>
</dbReference>
<evidence type="ECO:0000256" key="5">
    <source>
        <dbReference type="ARBA" id="ARBA00022771"/>
    </source>
</evidence>
<dbReference type="GO" id="GO:0008270">
    <property type="term" value="F:zinc ion binding"/>
    <property type="evidence" value="ECO:0007669"/>
    <property type="project" value="UniProtKB-KW"/>
</dbReference>
<evidence type="ECO:0000313" key="14">
    <source>
        <dbReference type="Proteomes" id="UP001320420"/>
    </source>
</evidence>
<dbReference type="InterPro" id="IPR001650">
    <property type="entry name" value="Helicase_C-like"/>
</dbReference>
<keyword evidence="5" id="KW-0863">Zinc-finger</keyword>
<comment type="subunit">
    <text evidence="2">Component of the NuA4 histone acetyltransferase complex.</text>
</comment>
<feature type="region of interest" description="Disordered" evidence="10">
    <location>
        <begin position="201"/>
        <end position="380"/>
    </location>
</feature>
<evidence type="ECO:0000256" key="1">
    <source>
        <dbReference type="ARBA" id="ARBA00004123"/>
    </source>
</evidence>
<dbReference type="GO" id="GO:0140658">
    <property type="term" value="F:ATP-dependent chromatin remodeler activity"/>
    <property type="evidence" value="ECO:0007669"/>
    <property type="project" value="TreeGrafter"/>
</dbReference>
<dbReference type="Pfam" id="PF23614">
    <property type="entry name" value="DUF7141"/>
    <property type="match status" value="1"/>
</dbReference>
<evidence type="ECO:0000256" key="7">
    <source>
        <dbReference type="ARBA" id="ARBA00022833"/>
    </source>
</evidence>
<feature type="compositionally biased region" description="Polar residues" evidence="10">
    <location>
        <begin position="1494"/>
        <end position="1529"/>
    </location>
</feature>
<feature type="compositionally biased region" description="Polar residues" evidence="10">
    <location>
        <begin position="1549"/>
        <end position="1573"/>
    </location>
</feature>
<keyword evidence="6" id="KW-0378">Hydrolase</keyword>
<name>A0AAN9UVW8_9PEZI</name>
<feature type="domain" description="Helicase ATP-binding" evidence="11">
    <location>
        <begin position="811"/>
        <end position="982"/>
    </location>
</feature>
<feature type="compositionally biased region" description="Polar residues" evidence="10">
    <location>
        <begin position="288"/>
        <end position="299"/>
    </location>
</feature>
<keyword evidence="7" id="KW-0862">Zinc</keyword>
<dbReference type="InterPro" id="IPR011011">
    <property type="entry name" value="Znf_FYVE_PHD"/>
</dbReference>
<dbReference type="InterPro" id="IPR000330">
    <property type="entry name" value="SNF2_N"/>
</dbReference>
<evidence type="ECO:0000313" key="13">
    <source>
        <dbReference type="EMBL" id="KAK7754272.1"/>
    </source>
</evidence>
<evidence type="ECO:0000259" key="12">
    <source>
        <dbReference type="PROSITE" id="PS51194"/>
    </source>
</evidence>
<dbReference type="GO" id="GO:0000785">
    <property type="term" value="C:chromatin"/>
    <property type="evidence" value="ECO:0007669"/>
    <property type="project" value="TreeGrafter"/>
</dbReference>
<feature type="compositionally biased region" description="Basic and acidic residues" evidence="10">
    <location>
        <begin position="353"/>
        <end position="367"/>
    </location>
</feature>
<feature type="compositionally biased region" description="Polar residues" evidence="10">
    <location>
        <begin position="244"/>
        <end position="261"/>
    </location>
</feature>
<dbReference type="SUPFAM" id="SSF57903">
    <property type="entry name" value="FYVE/PHD zinc finger"/>
    <property type="match status" value="1"/>
</dbReference>
<keyword evidence="8" id="KW-0067">ATP-binding</keyword>
<evidence type="ECO:0000256" key="9">
    <source>
        <dbReference type="ARBA" id="ARBA00023242"/>
    </source>
</evidence>
<dbReference type="CDD" id="cd18793">
    <property type="entry name" value="SF2_C_SNF"/>
    <property type="match status" value="1"/>
</dbReference>
<protein>
    <submittedName>
        <fullName evidence="13">Uncharacterized protein</fullName>
    </submittedName>
</protein>
<dbReference type="PANTHER" id="PTHR45623:SF17">
    <property type="entry name" value="CHROMODOMAIN-HELICASE-DNA-BINDING PROTEIN 3-RELATED"/>
    <property type="match status" value="1"/>
</dbReference>
<dbReference type="InterPro" id="IPR027417">
    <property type="entry name" value="P-loop_NTPase"/>
</dbReference>
<proteinExistence type="predicted"/>
<keyword evidence="14" id="KW-1185">Reference proteome</keyword>
<dbReference type="GO" id="GO:0005634">
    <property type="term" value="C:nucleus"/>
    <property type="evidence" value="ECO:0007669"/>
    <property type="project" value="UniProtKB-SubCell"/>
</dbReference>
<evidence type="ECO:0000256" key="10">
    <source>
        <dbReference type="SAM" id="MobiDB-lite"/>
    </source>
</evidence>
<keyword evidence="9" id="KW-0539">Nucleus</keyword>
<dbReference type="Pfam" id="PF00271">
    <property type="entry name" value="Helicase_C"/>
    <property type="match status" value="1"/>
</dbReference>
<comment type="caution">
    <text evidence="13">The sequence shown here is derived from an EMBL/GenBank/DDBJ whole genome shotgun (WGS) entry which is preliminary data.</text>
</comment>
<dbReference type="InterPro" id="IPR014001">
    <property type="entry name" value="Helicase_ATP-bd"/>
</dbReference>
<dbReference type="CDD" id="cd17919">
    <property type="entry name" value="DEXHc_Snf"/>
    <property type="match status" value="1"/>
</dbReference>
<dbReference type="Proteomes" id="UP001320420">
    <property type="component" value="Unassembled WGS sequence"/>
</dbReference>
<dbReference type="Pfam" id="PF15446">
    <property type="entry name" value="zf-PHD-like"/>
    <property type="match status" value="1"/>
</dbReference>
<dbReference type="PROSITE" id="PS51192">
    <property type="entry name" value="HELICASE_ATP_BIND_1"/>
    <property type="match status" value="1"/>
</dbReference>
<feature type="compositionally biased region" description="Polar residues" evidence="10">
    <location>
        <begin position="1613"/>
        <end position="1623"/>
    </location>
</feature>
<feature type="compositionally biased region" description="Acidic residues" evidence="10">
    <location>
        <begin position="81"/>
        <end position="98"/>
    </location>
</feature>
<dbReference type="PROSITE" id="PS51194">
    <property type="entry name" value="HELICASE_CTER"/>
    <property type="match status" value="1"/>
</dbReference>
<dbReference type="InterPro" id="IPR041684">
    <property type="entry name" value="Znf-PHD-like"/>
</dbReference>
<feature type="compositionally biased region" description="Low complexity" evidence="10">
    <location>
        <begin position="1586"/>
        <end position="1608"/>
    </location>
</feature>
<evidence type="ECO:0000256" key="2">
    <source>
        <dbReference type="ARBA" id="ARBA00011353"/>
    </source>
</evidence>
<organism evidence="13 14">
    <name type="scientific">Diatrype stigma</name>
    <dbReference type="NCBI Taxonomy" id="117547"/>
    <lineage>
        <taxon>Eukaryota</taxon>
        <taxon>Fungi</taxon>
        <taxon>Dikarya</taxon>
        <taxon>Ascomycota</taxon>
        <taxon>Pezizomycotina</taxon>
        <taxon>Sordariomycetes</taxon>
        <taxon>Xylariomycetidae</taxon>
        <taxon>Xylariales</taxon>
        <taxon>Diatrypaceae</taxon>
        <taxon>Diatrype</taxon>
    </lineage>
</organism>
<feature type="region of interest" description="Disordered" evidence="10">
    <location>
        <begin position="1420"/>
        <end position="1623"/>
    </location>
</feature>
<dbReference type="Pfam" id="PF00176">
    <property type="entry name" value="SNF2-rel_dom"/>
    <property type="match status" value="1"/>
</dbReference>
<dbReference type="Gene3D" id="3.40.50.300">
    <property type="entry name" value="P-loop containing nucleotide triphosphate hydrolases"/>
    <property type="match status" value="1"/>
</dbReference>
<dbReference type="SMART" id="SM00490">
    <property type="entry name" value="HELICc"/>
    <property type="match status" value="1"/>
</dbReference>
<dbReference type="Gene3D" id="3.30.40.10">
    <property type="entry name" value="Zinc/RING finger domain, C3HC4 (zinc finger)"/>
    <property type="match status" value="1"/>
</dbReference>
<dbReference type="SUPFAM" id="SSF52540">
    <property type="entry name" value="P-loop containing nucleoside triphosphate hydrolases"/>
    <property type="match status" value="2"/>
</dbReference>
<dbReference type="CDD" id="cd15489">
    <property type="entry name" value="PHD_SF"/>
    <property type="match status" value="1"/>
</dbReference>
<dbReference type="SMART" id="SM00487">
    <property type="entry name" value="DEXDc"/>
    <property type="match status" value="1"/>
</dbReference>
<evidence type="ECO:0000256" key="8">
    <source>
        <dbReference type="ARBA" id="ARBA00022840"/>
    </source>
</evidence>
<accession>A0AAN9UVW8</accession>
<dbReference type="GO" id="GO:0003682">
    <property type="term" value="F:chromatin binding"/>
    <property type="evidence" value="ECO:0007669"/>
    <property type="project" value="TreeGrafter"/>
</dbReference>
<dbReference type="SMART" id="SM00249">
    <property type="entry name" value="PHD"/>
    <property type="match status" value="2"/>
</dbReference>
<feature type="region of interest" description="Disordered" evidence="10">
    <location>
        <begin position="1"/>
        <end position="135"/>
    </location>
</feature>
<feature type="compositionally biased region" description="Basic residues" evidence="10">
    <location>
        <begin position="1467"/>
        <end position="1479"/>
    </location>
</feature>